<evidence type="ECO:0000313" key="2">
    <source>
        <dbReference type="Proteomes" id="UP000027661"/>
    </source>
</evidence>
<sequence length="58" mass="6939">METPIPLHGYCRTYIKITYPTWKPISDEPASARKKRKSTSWGYRKFRHRILLFISAIQ</sequence>
<dbReference type="EMBL" id="JNHM01000029">
    <property type="protein sequence ID" value="KDS53523.1"/>
    <property type="molecule type" value="Genomic_DNA"/>
</dbReference>
<dbReference type="Proteomes" id="UP000027661">
    <property type="component" value="Unassembled WGS sequence"/>
</dbReference>
<protein>
    <submittedName>
        <fullName evidence="1">Uncharacterized protein</fullName>
    </submittedName>
</protein>
<dbReference type="AlphaFoldDB" id="A0A069SG33"/>
<comment type="caution">
    <text evidence="1">The sequence shown here is derived from an EMBL/GenBank/DDBJ whole genome shotgun (WGS) entry which is preliminary data.</text>
</comment>
<evidence type="ECO:0000313" key="1">
    <source>
        <dbReference type="EMBL" id="KDS53523.1"/>
    </source>
</evidence>
<organism evidence="1 2">
    <name type="scientific">Phocaeicola vulgatus str. 3975 RP4</name>
    <dbReference type="NCBI Taxonomy" id="1339352"/>
    <lineage>
        <taxon>Bacteria</taxon>
        <taxon>Pseudomonadati</taxon>
        <taxon>Bacteroidota</taxon>
        <taxon>Bacteroidia</taxon>
        <taxon>Bacteroidales</taxon>
        <taxon>Bacteroidaceae</taxon>
        <taxon>Phocaeicola</taxon>
    </lineage>
</organism>
<name>A0A069SG33_PHOVU</name>
<gene>
    <name evidence="1" type="ORF">M099_2405</name>
</gene>
<accession>A0A069SG33</accession>
<proteinExistence type="predicted"/>
<reference evidence="1 2" key="1">
    <citation type="submission" date="2014-04" db="EMBL/GenBank/DDBJ databases">
        <authorList>
            <person name="Sears C."/>
            <person name="Carroll K."/>
            <person name="Sack B.R."/>
            <person name="Qadri F."/>
            <person name="Myers L.L."/>
            <person name="Chung G.-T."/>
            <person name="Escheverria P."/>
            <person name="Fraser C.M."/>
            <person name="Sadzewicz L."/>
            <person name="Shefchek K.A."/>
            <person name="Tallon L."/>
            <person name="Das S.P."/>
            <person name="Daugherty S."/>
            <person name="Mongodin E.F."/>
        </authorList>
    </citation>
    <scope>NUCLEOTIDE SEQUENCE [LARGE SCALE GENOMIC DNA]</scope>
    <source>
        <strain evidence="1 2">3975 RP4</strain>
    </source>
</reference>